<dbReference type="GO" id="GO:0016887">
    <property type="term" value="F:ATP hydrolysis activity"/>
    <property type="evidence" value="ECO:0007669"/>
    <property type="project" value="InterPro"/>
</dbReference>
<comment type="caution">
    <text evidence="2">The sequence shown here is derived from an EMBL/GenBank/DDBJ whole genome shotgun (WGS) entry which is preliminary data.</text>
</comment>
<dbReference type="EMBL" id="LAZR01038256">
    <property type="protein sequence ID" value="KKL20035.1"/>
    <property type="molecule type" value="Genomic_DNA"/>
</dbReference>
<reference evidence="2" key="1">
    <citation type="journal article" date="2015" name="Nature">
        <title>Complex archaea that bridge the gap between prokaryotes and eukaryotes.</title>
        <authorList>
            <person name="Spang A."/>
            <person name="Saw J.H."/>
            <person name="Jorgensen S.L."/>
            <person name="Zaremba-Niedzwiedzka K."/>
            <person name="Martijn J."/>
            <person name="Lind A.E."/>
            <person name="van Eijk R."/>
            <person name="Schleper C."/>
            <person name="Guy L."/>
            <person name="Ettema T.J."/>
        </authorList>
    </citation>
    <scope>NUCLEOTIDE SEQUENCE</scope>
</reference>
<evidence type="ECO:0000313" key="2">
    <source>
        <dbReference type="EMBL" id="KKL20035.1"/>
    </source>
</evidence>
<dbReference type="InterPro" id="IPR014001">
    <property type="entry name" value="Helicase_ATP-bd"/>
</dbReference>
<dbReference type="GO" id="GO:0005524">
    <property type="term" value="F:ATP binding"/>
    <property type="evidence" value="ECO:0007669"/>
    <property type="project" value="InterPro"/>
</dbReference>
<dbReference type="InterPro" id="IPR000330">
    <property type="entry name" value="SNF2_N"/>
</dbReference>
<dbReference type="PROSITE" id="PS51192">
    <property type="entry name" value="HELICASE_ATP_BIND_1"/>
    <property type="match status" value="1"/>
</dbReference>
<dbReference type="GO" id="GO:0017025">
    <property type="term" value="F:TBP-class protein binding"/>
    <property type="evidence" value="ECO:0007669"/>
    <property type="project" value="InterPro"/>
</dbReference>
<gene>
    <name evidence="2" type="ORF">LCGC14_2459500</name>
</gene>
<accession>A0A0F9BE77</accession>
<dbReference type="PANTHER" id="PTHR36498">
    <property type="entry name" value="TATA-BINDING PROTEIN-ASSOCIATED FACTOR 172"/>
    <property type="match status" value="1"/>
</dbReference>
<dbReference type="AlphaFoldDB" id="A0A0F9BE77"/>
<sequence length="286" mass="33293">GHNRVNLRDTRENFLIPHQIILTSYGVIRNDIDFLKGIKFNGIIIDESTNIKNSNSKIAKAFYQLKGVFRIALSGTPIENRLEELWSLFNFLNPGLLGSLRDFRKTFVTPIEKYKNVEKIKKQKNIIDPLYYGKLFIDANSKALTSAIYSLNLDNEKLARDLFVRKKPNRVDVEPVVANYRVDYREKDGKWYYGYSNIQLEFVVDWKGRLFNSRYRINSEMLITDWQNETSALALQADEKFNSRSILADEASGFADPNFWGSYNVIEPDKSIQSAIEKIQRQLRKE</sequence>
<feature type="non-terminal residue" evidence="2">
    <location>
        <position position="1"/>
    </location>
</feature>
<name>A0A0F9BE77_9ZZZZ</name>
<organism evidence="2">
    <name type="scientific">marine sediment metagenome</name>
    <dbReference type="NCBI Taxonomy" id="412755"/>
    <lineage>
        <taxon>unclassified sequences</taxon>
        <taxon>metagenomes</taxon>
        <taxon>ecological metagenomes</taxon>
    </lineage>
</organism>
<dbReference type="Pfam" id="PF00176">
    <property type="entry name" value="SNF2-rel_dom"/>
    <property type="match status" value="1"/>
</dbReference>
<dbReference type="GO" id="GO:0003677">
    <property type="term" value="F:DNA binding"/>
    <property type="evidence" value="ECO:0007669"/>
    <property type="project" value="InterPro"/>
</dbReference>
<dbReference type="InterPro" id="IPR044972">
    <property type="entry name" value="Mot1"/>
</dbReference>
<dbReference type="SUPFAM" id="SSF52540">
    <property type="entry name" value="P-loop containing nucleoside triphosphate hydrolases"/>
    <property type="match status" value="1"/>
</dbReference>
<dbReference type="InterPro" id="IPR027417">
    <property type="entry name" value="P-loop_NTPase"/>
</dbReference>
<dbReference type="InterPro" id="IPR038718">
    <property type="entry name" value="SNF2-like_sf"/>
</dbReference>
<protein>
    <recommendedName>
        <fullName evidence="1">Helicase ATP-binding domain-containing protein</fullName>
    </recommendedName>
</protein>
<dbReference type="PANTHER" id="PTHR36498:SF1">
    <property type="entry name" value="TATA-BINDING PROTEIN-ASSOCIATED FACTOR 172"/>
    <property type="match status" value="1"/>
</dbReference>
<dbReference type="Gene3D" id="3.40.50.10810">
    <property type="entry name" value="Tandem AAA-ATPase domain"/>
    <property type="match status" value="1"/>
</dbReference>
<proteinExistence type="predicted"/>
<feature type="domain" description="Helicase ATP-binding" evidence="1">
    <location>
        <begin position="1"/>
        <end position="95"/>
    </location>
</feature>
<evidence type="ECO:0000259" key="1">
    <source>
        <dbReference type="PROSITE" id="PS51192"/>
    </source>
</evidence>